<dbReference type="RefSeq" id="WP_196153712.1">
    <property type="nucleotide sequence ID" value="NZ_JADMLG010000024.1"/>
</dbReference>
<gene>
    <name evidence="2" type="ORF">IT779_34710</name>
</gene>
<comment type="caution">
    <text evidence="2">The sequence shown here is derived from an EMBL/GenBank/DDBJ whole genome shotgun (WGS) entry which is preliminary data.</text>
</comment>
<keyword evidence="1" id="KW-0732">Signal</keyword>
<evidence type="ECO:0000256" key="1">
    <source>
        <dbReference type="SAM" id="SignalP"/>
    </source>
</evidence>
<evidence type="ECO:0000313" key="2">
    <source>
        <dbReference type="EMBL" id="MBH0781435.1"/>
    </source>
</evidence>
<dbReference type="Proteomes" id="UP000655751">
    <property type="component" value="Unassembled WGS sequence"/>
</dbReference>
<dbReference type="EMBL" id="JADMLG010000024">
    <property type="protein sequence ID" value="MBH0781435.1"/>
    <property type="molecule type" value="Genomic_DNA"/>
</dbReference>
<feature type="signal peptide" evidence="1">
    <location>
        <begin position="1"/>
        <end position="27"/>
    </location>
</feature>
<reference evidence="2" key="1">
    <citation type="submission" date="2020-11" db="EMBL/GenBank/DDBJ databases">
        <title>Nocardia NEAU-351.nov., a novel actinomycete isolated from the cow dung.</title>
        <authorList>
            <person name="Zhang X."/>
        </authorList>
    </citation>
    <scope>NUCLEOTIDE SEQUENCE</scope>
    <source>
        <strain evidence="2">NEAU-351</strain>
    </source>
</reference>
<name>A0A931IKS0_9NOCA</name>
<organism evidence="2 3">
    <name type="scientific">Nocardia bovistercoris</name>
    <dbReference type="NCBI Taxonomy" id="2785916"/>
    <lineage>
        <taxon>Bacteria</taxon>
        <taxon>Bacillati</taxon>
        <taxon>Actinomycetota</taxon>
        <taxon>Actinomycetes</taxon>
        <taxon>Mycobacteriales</taxon>
        <taxon>Nocardiaceae</taxon>
        <taxon>Nocardia</taxon>
    </lineage>
</organism>
<evidence type="ECO:0000313" key="3">
    <source>
        <dbReference type="Proteomes" id="UP000655751"/>
    </source>
</evidence>
<accession>A0A931IKS0</accession>
<sequence>MSTLTRGAFVAIAAAGLTLGASTMATADTGSAGTGSADTRHLVCTIKTILQYGTISAGEAAMYNIPECSLF</sequence>
<feature type="chain" id="PRO_5037436659" evidence="1">
    <location>
        <begin position="28"/>
        <end position="71"/>
    </location>
</feature>
<proteinExistence type="predicted"/>
<dbReference type="AlphaFoldDB" id="A0A931IKS0"/>
<keyword evidence="3" id="KW-1185">Reference proteome</keyword>
<protein>
    <submittedName>
        <fullName evidence="2">Uncharacterized protein</fullName>
    </submittedName>
</protein>